<comment type="caution">
    <text evidence="1">The sequence shown here is derived from an EMBL/GenBank/DDBJ whole genome shotgun (WGS) entry which is preliminary data.</text>
</comment>
<sequence length="122" mass="12904">MTRPPALALLVALLLLGGCISIRTVDDGIARARIGERVAQGGVSIVPLALLEDSRCPAGVTCIQAGTVRIAADIAGVRTELALGQPASVAGASVSLVEVYPQHRKDITYYPDEYRFGFRVTR</sequence>
<organism evidence="1 2">
    <name type="scientific">Novosphingobium bradum</name>
    <dbReference type="NCBI Taxonomy" id="1737444"/>
    <lineage>
        <taxon>Bacteria</taxon>
        <taxon>Pseudomonadati</taxon>
        <taxon>Pseudomonadota</taxon>
        <taxon>Alphaproteobacteria</taxon>
        <taxon>Sphingomonadales</taxon>
        <taxon>Sphingomonadaceae</taxon>
        <taxon>Novosphingobium</taxon>
    </lineage>
</organism>
<dbReference type="PROSITE" id="PS51257">
    <property type="entry name" value="PROKAR_LIPOPROTEIN"/>
    <property type="match status" value="1"/>
</dbReference>
<evidence type="ECO:0000313" key="2">
    <source>
        <dbReference type="Proteomes" id="UP001595604"/>
    </source>
</evidence>
<reference evidence="2" key="1">
    <citation type="journal article" date="2019" name="Int. J. Syst. Evol. Microbiol.">
        <title>The Global Catalogue of Microorganisms (GCM) 10K type strain sequencing project: providing services to taxonomists for standard genome sequencing and annotation.</title>
        <authorList>
            <consortium name="The Broad Institute Genomics Platform"/>
            <consortium name="The Broad Institute Genome Sequencing Center for Infectious Disease"/>
            <person name="Wu L."/>
            <person name="Ma J."/>
        </authorList>
    </citation>
    <scope>NUCLEOTIDE SEQUENCE [LARGE SCALE GENOMIC DNA]</scope>
    <source>
        <strain evidence="2">KCTC 42984</strain>
    </source>
</reference>
<dbReference type="Proteomes" id="UP001595604">
    <property type="component" value="Unassembled WGS sequence"/>
</dbReference>
<keyword evidence="2" id="KW-1185">Reference proteome</keyword>
<name>A0ABV7IQ64_9SPHN</name>
<gene>
    <name evidence="1" type="ORF">ACFOD9_11175</name>
</gene>
<accession>A0ABV7IQ64</accession>
<evidence type="ECO:0000313" key="1">
    <source>
        <dbReference type="EMBL" id="MFC3174813.1"/>
    </source>
</evidence>
<protein>
    <recommendedName>
        <fullName evidence="3">Lipoprotein</fullName>
    </recommendedName>
</protein>
<dbReference type="EMBL" id="JBHRTQ010000009">
    <property type="protein sequence ID" value="MFC3174813.1"/>
    <property type="molecule type" value="Genomic_DNA"/>
</dbReference>
<evidence type="ECO:0008006" key="3">
    <source>
        <dbReference type="Google" id="ProtNLM"/>
    </source>
</evidence>
<proteinExistence type="predicted"/>
<dbReference type="RefSeq" id="WP_379510194.1">
    <property type="nucleotide sequence ID" value="NZ_JBHRTQ010000009.1"/>
</dbReference>